<organism evidence="1 2">
    <name type="scientific">Leptolyngbya boryana NIES-2135</name>
    <dbReference type="NCBI Taxonomy" id="1973484"/>
    <lineage>
        <taxon>Bacteria</taxon>
        <taxon>Bacillati</taxon>
        <taxon>Cyanobacteriota</taxon>
        <taxon>Cyanophyceae</taxon>
        <taxon>Leptolyngbyales</taxon>
        <taxon>Leptolyngbyaceae</taxon>
        <taxon>Leptolyngbya group</taxon>
        <taxon>Leptolyngbya</taxon>
    </lineage>
</organism>
<dbReference type="AlphaFoldDB" id="A0A1Z4JAJ5"/>
<gene>
    <name evidence="1" type="ORF">NIES2135_05870</name>
</gene>
<sequence length="79" mass="8709">MNYPISPRASESISVRSPGAEELILNAIAVVIETARSQGQSLEEIKAEVLADDAILDAQQRQWLSDIVTQAWQDFPHSC</sequence>
<proteinExistence type="predicted"/>
<dbReference type="EMBL" id="AP018203">
    <property type="protein sequence ID" value="BAY53776.1"/>
    <property type="molecule type" value="Genomic_DNA"/>
</dbReference>
<accession>A0A1Z4JAJ5</accession>
<protein>
    <submittedName>
        <fullName evidence="1">Uncharacterized protein</fullName>
    </submittedName>
</protein>
<reference evidence="1 2" key="1">
    <citation type="submission" date="2017-06" db="EMBL/GenBank/DDBJ databases">
        <title>Genome sequencing of cyanobaciteial culture collection at National Institute for Environmental Studies (NIES).</title>
        <authorList>
            <person name="Hirose Y."/>
            <person name="Shimura Y."/>
            <person name="Fujisawa T."/>
            <person name="Nakamura Y."/>
            <person name="Kawachi M."/>
        </authorList>
    </citation>
    <scope>NUCLEOTIDE SEQUENCE [LARGE SCALE GENOMIC DNA]</scope>
    <source>
        <strain evidence="1 2">NIES-2135</strain>
    </source>
</reference>
<evidence type="ECO:0000313" key="2">
    <source>
        <dbReference type="Proteomes" id="UP000217895"/>
    </source>
</evidence>
<evidence type="ECO:0000313" key="1">
    <source>
        <dbReference type="EMBL" id="BAY53776.1"/>
    </source>
</evidence>
<dbReference type="Proteomes" id="UP000217895">
    <property type="component" value="Chromosome"/>
</dbReference>
<keyword evidence="2" id="KW-1185">Reference proteome</keyword>
<name>A0A1Z4JAJ5_LEPBY</name>